<feature type="repeat" description="WD" evidence="1">
    <location>
        <begin position="10"/>
        <end position="55"/>
    </location>
</feature>
<gene>
    <name evidence="2" type="ORF">BB560_002540</name>
</gene>
<name>A0A2T9ZEL4_9FUNG</name>
<dbReference type="InterPro" id="IPR001680">
    <property type="entry name" value="WD40_rpt"/>
</dbReference>
<reference evidence="2 3" key="1">
    <citation type="journal article" date="2018" name="MBio">
        <title>Comparative Genomics Reveals the Core Gene Toolbox for the Fungus-Insect Symbiosis.</title>
        <authorList>
            <person name="Wang Y."/>
            <person name="Stata M."/>
            <person name="Wang W."/>
            <person name="Stajich J.E."/>
            <person name="White M.M."/>
            <person name="Moncalvo J.M."/>
        </authorList>
    </citation>
    <scope>NUCLEOTIDE SEQUENCE [LARGE SCALE GENOMIC DNA]</scope>
    <source>
        <strain evidence="2 3">SC-DP-2</strain>
    </source>
</reference>
<dbReference type="InterPro" id="IPR015943">
    <property type="entry name" value="WD40/YVTN_repeat-like_dom_sf"/>
</dbReference>
<dbReference type="PANTHER" id="PTHR45296">
    <property type="entry name" value="TRANSDUCIN/WD40 REPEAT-LIKE SUPERFAMILY PROTEIN"/>
    <property type="match status" value="1"/>
</dbReference>
<dbReference type="Gene3D" id="2.130.10.10">
    <property type="entry name" value="YVTN repeat-like/Quinoprotein amine dehydrogenase"/>
    <property type="match status" value="2"/>
</dbReference>
<accession>A0A2T9ZEL4</accession>
<dbReference type="Proteomes" id="UP000245609">
    <property type="component" value="Unassembled WGS sequence"/>
</dbReference>
<keyword evidence="3" id="KW-1185">Reference proteome</keyword>
<evidence type="ECO:0000313" key="2">
    <source>
        <dbReference type="EMBL" id="PVV02992.1"/>
    </source>
</evidence>
<organism evidence="2 3">
    <name type="scientific">Smittium megazygosporum</name>
    <dbReference type="NCBI Taxonomy" id="133381"/>
    <lineage>
        <taxon>Eukaryota</taxon>
        <taxon>Fungi</taxon>
        <taxon>Fungi incertae sedis</taxon>
        <taxon>Zoopagomycota</taxon>
        <taxon>Kickxellomycotina</taxon>
        <taxon>Harpellomycetes</taxon>
        <taxon>Harpellales</taxon>
        <taxon>Legeriomycetaceae</taxon>
        <taxon>Smittium</taxon>
    </lineage>
</organism>
<evidence type="ECO:0000313" key="3">
    <source>
        <dbReference type="Proteomes" id="UP000245609"/>
    </source>
</evidence>
<proteinExistence type="predicted"/>
<sequence>MANEFIKYTLKGHKDLISDFAVSDSTQENDLFGISVSEDKTCRIWDLHNSKTAMAIHSFENEPSNVKFLHNGHDFVISAANKLLFFDLRMISTTARASSCVDSVIFDDCFGESITDFCVSFANPAVKIYCVSGSGSVSLVDIDSKQVSKIDSGSIVCGVFDSYLNIYNDGLDENLTSIKIDTTGSDISFNPPFVFSVACDPEDESFLVGLGDGSLVGVFSPSVSEHFQDEEKEEMQIREFRNETGLDINSLNISGSSEIVNWKTSKLNNSHSYIVSDIEYCRFDKTRVATSGLDGFVKLWDSTNLVYMPFLFEDQNEIPDSSIYEIEDLDSGSDSDSPLISSFDLKDILGKPDWVKSSDSESVLYAPSFLNIYSMI</sequence>
<dbReference type="AlphaFoldDB" id="A0A2T9ZEL4"/>
<protein>
    <submittedName>
        <fullName evidence="2">Uncharacterized protein</fullName>
    </submittedName>
</protein>
<dbReference type="Pfam" id="PF00400">
    <property type="entry name" value="WD40"/>
    <property type="match status" value="2"/>
</dbReference>
<dbReference type="EMBL" id="MBFS01000291">
    <property type="protein sequence ID" value="PVV02992.1"/>
    <property type="molecule type" value="Genomic_DNA"/>
</dbReference>
<dbReference type="PANTHER" id="PTHR45296:SF1">
    <property type="entry name" value="TRANSDUCIN_WD40 REPEAT-LIKE SUPERFAMILY PROTEIN"/>
    <property type="match status" value="1"/>
</dbReference>
<dbReference type="PROSITE" id="PS50082">
    <property type="entry name" value="WD_REPEATS_2"/>
    <property type="match status" value="1"/>
</dbReference>
<dbReference type="SMART" id="SM00320">
    <property type="entry name" value="WD40"/>
    <property type="match status" value="2"/>
</dbReference>
<keyword evidence="1" id="KW-0853">WD repeat</keyword>
<evidence type="ECO:0000256" key="1">
    <source>
        <dbReference type="PROSITE-ProRule" id="PRU00221"/>
    </source>
</evidence>
<dbReference type="SUPFAM" id="SSF50978">
    <property type="entry name" value="WD40 repeat-like"/>
    <property type="match status" value="1"/>
</dbReference>
<dbReference type="OrthoDB" id="2161379at2759"/>
<dbReference type="STRING" id="133381.A0A2T9ZEL4"/>
<comment type="caution">
    <text evidence="2">The sequence shown here is derived from an EMBL/GenBank/DDBJ whole genome shotgun (WGS) entry which is preliminary data.</text>
</comment>
<dbReference type="InterPro" id="IPR036322">
    <property type="entry name" value="WD40_repeat_dom_sf"/>
</dbReference>